<evidence type="ECO:0000256" key="7">
    <source>
        <dbReference type="ARBA" id="ARBA00023136"/>
    </source>
</evidence>
<protein>
    <submittedName>
        <fullName evidence="10">Glycosyltransferase family 2 protein</fullName>
    </submittedName>
</protein>
<keyword evidence="1" id="KW-1003">Cell membrane</keyword>
<evidence type="ECO:0000256" key="8">
    <source>
        <dbReference type="SAM" id="Phobius"/>
    </source>
</evidence>
<feature type="transmembrane region" description="Helical" evidence="8">
    <location>
        <begin position="262"/>
        <end position="285"/>
    </location>
</feature>
<dbReference type="GO" id="GO:0009103">
    <property type="term" value="P:lipopolysaccharide biosynthetic process"/>
    <property type="evidence" value="ECO:0007669"/>
    <property type="project" value="UniProtKB-KW"/>
</dbReference>
<dbReference type="PANTHER" id="PTHR48090">
    <property type="entry name" value="UNDECAPRENYL-PHOSPHATE 4-DEOXY-4-FORMAMIDO-L-ARABINOSE TRANSFERASE-RELATED"/>
    <property type="match status" value="1"/>
</dbReference>
<evidence type="ECO:0000259" key="9">
    <source>
        <dbReference type="Pfam" id="PF00535"/>
    </source>
</evidence>
<organism evidence="10 11">
    <name type="scientific">Candidatus Gemmiger excrementigallinarum</name>
    <dbReference type="NCBI Taxonomy" id="2838609"/>
    <lineage>
        <taxon>Bacteria</taxon>
        <taxon>Bacillati</taxon>
        <taxon>Bacillota</taxon>
        <taxon>Clostridia</taxon>
        <taxon>Eubacteriales</taxon>
        <taxon>Gemmiger</taxon>
    </lineage>
</organism>
<evidence type="ECO:0000256" key="4">
    <source>
        <dbReference type="ARBA" id="ARBA00022692"/>
    </source>
</evidence>
<keyword evidence="5" id="KW-0448">Lipopolysaccharide biosynthesis</keyword>
<keyword evidence="3" id="KW-0808">Transferase</keyword>
<dbReference type="GO" id="GO:0099621">
    <property type="term" value="F:undecaprenyl-phosphate 4-deoxy-4-formamido-L-arabinose transferase activity"/>
    <property type="evidence" value="ECO:0007669"/>
    <property type="project" value="TreeGrafter"/>
</dbReference>
<gene>
    <name evidence="10" type="ORF">H9811_07125</name>
</gene>
<dbReference type="Pfam" id="PF00535">
    <property type="entry name" value="Glycos_transf_2"/>
    <property type="match status" value="1"/>
</dbReference>
<dbReference type="GO" id="GO:0005886">
    <property type="term" value="C:plasma membrane"/>
    <property type="evidence" value="ECO:0007669"/>
    <property type="project" value="TreeGrafter"/>
</dbReference>
<dbReference type="AlphaFoldDB" id="A0A9D2ERG9"/>
<keyword evidence="6 8" id="KW-1133">Transmembrane helix</keyword>
<dbReference type="PANTHER" id="PTHR48090:SF3">
    <property type="entry name" value="UNDECAPRENYL-PHOSPHATE 4-DEOXY-4-FORMAMIDO-L-ARABINOSE TRANSFERASE"/>
    <property type="match status" value="1"/>
</dbReference>
<dbReference type="InterPro" id="IPR050256">
    <property type="entry name" value="Glycosyltransferase_2"/>
</dbReference>
<dbReference type="InterPro" id="IPR001173">
    <property type="entry name" value="Glyco_trans_2-like"/>
</dbReference>
<reference evidence="10" key="2">
    <citation type="submission" date="2021-04" db="EMBL/GenBank/DDBJ databases">
        <authorList>
            <person name="Gilroy R."/>
        </authorList>
    </citation>
    <scope>NUCLEOTIDE SEQUENCE</scope>
    <source>
        <strain evidence="10">ChiSxjej1B13-11774</strain>
    </source>
</reference>
<feature type="transmembrane region" description="Helical" evidence="8">
    <location>
        <begin position="229"/>
        <end position="250"/>
    </location>
</feature>
<proteinExistence type="predicted"/>
<name>A0A9D2ERG9_9FIRM</name>
<dbReference type="Proteomes" id="UP000824048">
    <property type="component" value="Unassembled WGS sequence"/>
</dbReference>
<sequence>MQLLSFVIPCYHSAATLAAVTREIRETVLADGRYAYEIILVNDNPADDTWREICRLKAEDPQIFGICMSRNFGQASALMAGYRHVHGDIIVSLDDDGQTPPAEMFRLIDALDEDTDVVYASYPAKHHSAFRNFGSKVNDWMATWLMGKPKDLYMASYYAARRFIIDEMVKCDNPFPYVDGLAVRSTCRFKNTPIDHQDRAEGESGYTFLKLLRLWLNGFTAFSVKPLRVATVMGMVFSVAGFLSAILVIVRKILLLDQIDAGWSSIVSVVLLLDGILMMMLGLVGEYVGRMYMTMNKSPQYVIRTTTAEAGEKEVPAQSAK</sequence>
<keyword evidence="2" id="KW-0328">Glycosyltransferase</keyword>
<evidence type="ECO:0000256" key="5">
    <source>
        <dbReference type="ARBA" id="ARBA00022985"/>
    </source>
</evidence>
<dbReference type="Gene3D" id="3.90.550.10">
    <property type="entry name" value="Spore Coat Polysaccharide Biosynthesis Protein SpsA, Chain A"/>
    <property type="match status" value="1"/>
</dbReference>
<dbReference type="CDD" id="cd04187">
    <property type="entry name" value="DPM1_like_bac"/>
    <property type="match status" value="1"/>
</dbReference>
<dbReference type="EMBL" id="DXBP01000047">
    <property type="protein sequence ID" value="HIZ42318.1"/>
    <property type="molecule type" value="Genomic_DNA"/>
</dbReference>
<keyword evidence="4 8" id="KW-0812">Transmembrane</keyword>
<feature type="domain" description="Glycosyltransferase 2-like" evidence="9">
    <location>
        <begin position="5"/>
        <end position="135"/>
    </location>
</feature>
<comment type="caution">
    <text evidence="10">The sequence shown here is derived from an EMBL/GenBank/DDBJ whole genome shotgun (WGS) entry which is preliminary data.</text>
</comment>
<accession>A0A9D2ERG9</accession>
<dbReference type="SUPFAM" id="SSF53448">
    <property type="entry name" value="Nucleotide-diphospho-sugar transferases"/>
    <property type="match status" value="1"/>
</dbReference>
<evidence type="ECO:0000256" key="3">
    <source>
        <dbReference type="ARBA" id="ARBA00022679"/>
    </source>
</evidence>
<keyword evidence="7 8" id="KW-0472">Membrane</keyword>
<evidence type="ECO:0000256" key="2">
    <source>
        <dbReference type="ARBA" id="ARBA00022676"/>
    </source>
</evidence>
<evidence type="ECO:0000256" key="1">
    <source>
        <dbReference type="ARBA" id="ARBA00022475"/>
    </source>
</evidence>
<evidence type="ECO:0000256" key="6">
    <source>
        <dbReference type="ARBA" id="ARBA00022989"/>
    </source>
</evidence>
<dbReference type="InterPro" id="IPR029044">
    <property type="entry name" value="Nucleotide-diphossugar_trans"/>
</dbReference>
<evidence type="ECO:0000313" key="10">
    <source>
        <dbReference type="EMBL" id="HIZ42318.1"/>
    </source>
</evidence>
<evidence type="ECO:0000313" key="11">
    <source>
        <dbReference type="Proteomes" id="UP000824048"/>
    </source>
</evidence>
<reference evidence="10" key="1">
    <citation type="journal article" date="2021" name="PeerJ">
        <title>Extensive microbial diversity within the chicken gut microbiome revealed by metagenomics and culture.</title>
        <authorList>
            <person name="Gilroy R."/>
            <person name="Ravi A."/>
            <person name="Getino M."/>
            <person name="Pursley I."/>
            <person name="Horton D.L."/>
            <person name="Alikhan N.F."/>
            <person name="Baker D."/>
            <person name="Gharbi K."/>
            <person name="Hall N."/>
            <person name="Watson M."/>
            <person name="Adriaenssens E.M."/>
            <person name="Foster-Nyarko E."/>
            <person name="Jarju S."/>
            <person name="Secka A."/>
            <person name="Antonio M."/>
            <person name="Oren A."/>
            <person name="Chaudhuri R.R."/>
            <person name="La Ragione R."/>
            <person name="Hildebrand F."/>
            <person name="Pallen M.J."/>
        </authorList>
    </citation>
    <scope>NUCLEOTIDE SEQUENCE</scope>
    <source>
        <strain evidence="10">ChiSxjej1B13-11774</strain>
    </source>
</reference>